<dbReference type="EMBL" id="LSRX01000256">
    <property type="protein sequence ID" value="OLQ02724.1"/>
    <property type="molecule type" value="Genomic_DNA"/>
</dbReference>
<dbReference type="Proteomes" id="UP000186817">
    <property type="component" value="Unassembled WGS sequence"/>
</dbReference>
<accession>A0A1Q9E5M1</accession>
<dbReference type="AlphaFoldDB" id="A0A1Q9E5M1"/>
<keyword evidence="2" id="KW-1185">Reference proteome</keyword>
<evidence type="ECO:0000313" key="2">
    <source>
        <dbReference type="Proteomes" id="UP000186817"/>
    </source>
</evidence>
<comment type="caution">
    <text evidence="1">The sequence shown here is derived from an EMBL/GenBank/DDBJ whole genome shotgun (WGS) entry which is preliminary data.</text>
</comment>
<gene>
    <name evidence="1" type="ORF">AK812_SmicGene14387</name>
</gene>
<proteinExistence type="predicted"/>
<sequence length="116" mass="13592">MASRATRNPDMVIRIGERLLDYLEEKIQTQEVRVRPLPERYKWTLHGYNGYSYFAKFVVRAAKASKAKLTKSELKELQRLIAVDPEDLQGVPQFRHVDYKKIRQCQKCLGIILVID</sequence>
<name>A0A1Q9E5M1_SYMMI</name>
<reference evidence="1 2" key="1">
    <citation type="submission" date="2016-02" db="EMBL/GenBank/DDBJ databases">
        <title>Genome analysis of coral dinoflagellate symbionts highlights evolutionary adaptations to a symbiotic lifestyle.</title>
        <authorList>
            <person name="Aranda M."/>
            <person name="Li Y."/>
            <person name="Liew Y.J."/>
            <person name="Baumgarten S."/>
            <person name="Simakov O."/>
            <person name="Wilson M."/>
            <person name="Piel J."/>
            <person name="Ashoor H."/>
            <person name="Bougouffa S."/>
            <person name="Bajic V.B."/>
            <person name="Ryu T."/>
            <person name="Ravasi T."/>
            <person name="Bayer T."/>
            <person name="Micklem G."/>
            <person name="Kim H."/>
            <person name="Bhak J."/>
            <person name="Lajeunesse T.C."/>
            <person name="Voolstra C.R."/>
        </authorList>
    </citation>
    <scope>NUCLEOTIDE SEQUENCE [LARGE SCALE GENOMIC DNA]</scope>
    <source>
        <strain evidence="1 2">CCMP2467</strain>
    </source>
</reference>
<organism evidence="1 2">
    <name type="scientific">Symbiodinium microadriaticum</name>
    <name type="common">Dinoflagellate</name>
    <name type="synonym">Zooxanthella microadriatica</name>
    <dbReference type="NCBI Taxonomy" id="2951"/>
    <lineage>
        <taxon>Eukaryota</taxon>
        <taxon>Sar</taxon>
        <taxon>Alveolata</taxon>
        <taxon>Dinophyceae</taxon>
        <taxon>Suessiales</taxon>
        <taxon>Symbiodiniaceae</taxon>
        <taxon>Symbiodinium</taxon>
    </lineage>
</organism>
<evidence type="ECO:0000313" key="1">
    <source>
        <dbReference type="EMBL" id="OLQ02724.1"/>
    </source>
</evidence>
<protein>
    <submittedName>
        <fullName evidence="1">Uncharacterized protein</fullName>
    </submittedName>
</protein>